<feature type="region of interest" description="Disordered" evidence="1">
    <location>
        <begin position="69"/>
        <end position="95"/>
    </location>
</feature>
<dbReference type="AlphaFoldDB" id="A0A0B7AZH4"/>
<gene>
    <name evidence="3" type="primary">ORF147313</name>
</gene>
<name>A0A0B7AZH4_9EUPU</name>
<feature type="compositionally biased region" description="Low complexity" evidence="1">
    <location>
        <begin position="75"/>
        <end position="87"/>
    </location>
</feature>
<proteinExistence type="predicted"/>
<evidence type="ECO:0000256" key="1">
    <source>
        <dbReference type="SAM" id="MobiDB-lite"/>
    </source>
</evidence>
<protein>
    <recommendedName>
        <fullName evidence="4">Secreted protein</fullName>
    </recommendedName>
</protein>
<feature type="signal peptide" evidence="2">
    <location>
        <begin position="1"/>
        <end position="19"/>
    </location>
</feature>
<evidence type="ECO:0008006" key="4">
    <source>
        <dbReference type="Google" id="ProtNLM"/>
    </source>
</evidence>
<organism evidence="3">
    <name type="scientific">Arion vulgaris</name>
    <dbReference type="NCBI Taxonomy" id="1028688"/>
    <lineage>
        <taxon>Eukaryota</taxon>
        <taxon>Metazoa</taxon>
        <taxon>Spiralia</taxon>
        <taxon>Lophotrochozoa</taxon>
        <taxon>Mollusca</taxon>
        <taxon>Gastropoda</taxon>
        <taxon>Heterobranchia</taxon>
        <taxon>Euthyneura</taxon>
        <taxon>Panpulmonata</taxon>
        <taxon>Eupulmonata</taxon>
        <taxon>Stylommatophora</taxon>
        <taxon>Helicina</taxon>
        <taxon>Arionoidea</taxon>
        <taxon>Arionidae</taxon>
        <taxon>Arion</taxon>
    </lineage>
</organism>
<accession>A0A0B7AZH4</accession>
<dbReference type="EMBL" id="HACG01038430">
    <property type="protein sequence ID" value="CEK85295.1"/>
    <property type="molecule type" value="Transcribed_RNA"/>
</dbReference>
<sequence length="95" mass="10905">MLLRFIATILLVSCSLRHAVLIYYLKCIDIHNCICGKMIFFIVYNSTRVLANQQDHNVNIRKAPKIFQQRRRRSSLSSLNSKTSNNTFASLESGV</sequence>
<keyword evidence="2" id="KW-0732">Signal</keyword>
<evidence type="ECO:0000313" key="3">
    <source>
        <dbReference type="EMBL" id="CEK85295.1"/>
    </source>
</evidence>
<reference evidence="3" key="1">
    <citation type="submission" date="2014-12" db="EMBL/GenBank/DDBJ databases">
        <title>Insight into the proteome of Arion vulgaris.</title>
        <authorList>
            <person name="Aradska J."/>
            <person name="Bulat T."/>
            <person name="Smidak R."/>
            <person name="Sarate P."/>
            <person name="Gangsoo J."/>
            <person name="Sialana F."/>
            <person name="Bilban M."/>
            <person name="Lubec G."/>
        </authorList>
    </citation>
    <scope>NUCLEOTIDE SEQUENCE</scope>
    <source>
        <tissue evidence="3">Skin</tissue>
    </source>
</reference>
<evidence type="ECO:0000256" key="2">
    <source>
        <dbReference type="SAM" id="SignalP"/>
    </source>
</evidence>
<feature type="chain" id="PRO_5002111670" description="Secreted protein" evidence="2">
    <location>
        <begin position="20"/>
        <end position="95"/>
    </location>
</feature>